<dbReference type="SUPFAM" id="SSF48371">
    <property type="entry name" value="ARM repeat"/>
    <property type="match status" value="1"/>
</dbReference>
<keyword evidence="5" id="KW-1185">Reference proteome</keyword>
<dbReference type="GO" id="GO:0010468">
    <property type="term" value="P:regulation of gene expression"/>
    <property type="evidence" value="ECO:0007669"/>
    <property type="project" value="InterPro"/>
</dbReference>
<keyword evidence="1" id="KW-0677">Repeat</keyword>
<feature type="region of interest" description="Disordered" evidence="2">
    <location>
        <begin position="643"/>
        <end position="665"/>
    </location>
</feature>
<comment type="similarity">
    <text evidence="1">Belongs to the SCC2/Nipped-B family.</text>
</comment>
<name>A0A261Y164_9FUNG</name>
<dbReference type="Proteomes" id="UP000242875">
    <property type="component" value="Unassembled WGS sequence"/>
</dbReference>
<dbReference type="OrthoDB" id="3257538at2759"/>
<feature type="compositionally biased region" description="Low complexity" evidence="2">
    <location>
        <begin position="645"/>
        <end position="656"/>
    </location>
</feature>
<dbReference type="GO" id="GO:0061775">
    <property type="term" value="F:cohesin loader activity"/>
    <property type="evidence" value="ECO:0007669"/>
    <property type="project" value="InterPro"/>
</dbReference>
<organism evidence="4 5">
    <name type="scientific">Bifiguratus adelaidae</name>
    <dbReference type="NCBI Taxonomy" id="1938954"/>
    <lineage>
        <taxon>Eukaryota</taxon>
        <taxon>Fungi</taxon>
        <taxon>Fungi incertae sedis</taxon>
        <taxon>Mucoromycota</taxon>
        <taxon>Mucoromycotina</taxon>
        <taxon>Endogonomycetes</taxon>
        <taxon>Endogonales</taxon>
        <taxon>Endogonales incertae sedis</taxon>
        <taxon>Bifiguratus</taxon>
    </lineage>
</organism>
<keyword evidence="1" id="KW-0131">Cell cycle</keyword>
<dbReference type="GO" id="GO:0003682">
    <property type="term" value="F:chromatin binding"/>
    <property type="evidence" value="ECO:0007669"/>
    <property type="project" value="TreeGrafter"/>
</dbReference>
<dbReference type="GO" id="GO:0034087">
    <property type="term" value="P:establishment of mitotic sister chromatid cohesion"/>
    <property type="evidence" value="ECO:0007669"/>
    <property type="project" value="TreeGrafter"/>
</dbReference>
<dbReference type="Gene3D" id="1.25.10.10">
    <property type="entry name" value="Leucine-rich Repeat Variant"/>
    <property type="match status" value="2"/>
</dbReference>
<reference evidence="4 5" key="1">
    <citation type="journal article" date="2017" name="Mycologia">
        <title>Bifiguratus adelaidae, gen. et sp. nov., a new member of Mucoromycotina in endophytic and soil-dwelling habitats.</title>
        <authorList>
            <person name="Torres-Cruz T.J."/>
            <person name="Billingsley Tobias T.L."/>
            <person name="Almatruk M."/>
            <person name="Hesse C."/>
            <person name="Kuske C.R."/>
            <person name="Desiro A."/>
            <person name="Benucci G.M."/>
            <person name="Bonito G."/>
            <person name="Stajich J.E."/>
            <person name="Dunlap C."/>
            <person name="Arnold A.E."/>
            <person name="Porras-Alfaro A."/>
        </authorList>
    </citation>
    <scope>NUCLEOTIDE SEQUENCE [LARGE SCALE GENOMIC DNA]</scope>
    <source>
        <strain evidence="4 5">AZ0501</strain>
    </source>
</reference>
<evidence type="ECO:0000256" key="1">
    <source>
        <dbReference type="RuleBase" id="RU364107"/>
    </source>
</evidence>
<dbReference type="GO" id="GO:1990414">
    <property type="term" value="P:replication-born double-strand break repair via sister chromatid exchange"/>
    <property type="evidence" value="ECO:0007669"/>
    <property type="project" value="TreeGrafter"/>
</dbReference>
<evidence type="ECO:0000256" key="2">
    <source>
        <dbReference type="SAM" id="MobiDB-lite"/>
    </source>
</evidence>
<accession>A0A261Y164</accession>
<feature type="region of interest" description="Disordered" evidence="2">
    <location>
        <begin position="169"/>
        <end position="229"/>
    </location>
</feature>
<feature type="domain" description="Sister chromatid cohesion C-terminal" evidence="3">
    <location>
        <begin position="1336"/>
        <end position="1524"/>
    </location>
</feature>
<dbReference type="GO" id="GO:0140588">
    <property type="term" value="P:chromatin looping"/>
    <property type="evidence" value="ECO:0007669"/>
    <property type="project" value="InterPro"/>
</dbReference>
<dbReference type="Pfam" id="PF20168">
    <property type="entry name" value="PDS5"/>
    <property type="match status" value="1"/>
</dbReference>
<dbReference type="GO" id="GO:0071169">
    <property type="term" value="P:establishment of protein localization to chromatin"/>
    <property type="evidence" value="ECO:0007669"/>
    <property type="project" value="TreeGrafter"/>
</dbReference>
<dbReference type="EMBL" id="MVBO01000044">
    <property type="protein sequence ID" value="OZJ04331.1"/>
    <property type="molecule type" value="Genomic_DNA"/>
</dbReference>
<dbReference type="InterPro" id="IPR016024">
    <property type="entry name" value="ARM-type_fold"/>
</dbReference>
<dbReference type="GO" id="GO:0090694">
    <property type="term" value="C:Scc2-Scc4 cohesin loading complex"/>
    <property type="evidence" value="ECO:0007669"/>
    <property type="project" value="TreeGrafter"/>
</dbReference>
<sequence length="1873" mass="208477">MKREDADAYFHLASRSALGTCVSALDALEVLQVPTCTEDGIRVLDISSDLQPYKDFVDMPVSKLDSFGYDLQAEMRLLQAELGRLDLSYIQLQSLPYLGEGFPHVADTSRLSVAEDYDLENGSISDMLLNDLAKNAKCYKAIDAGHSTPNPSIQDADDFLSLYIRSPVPADQARTPPMPQEHREVTRSHSVQQKNADSWPDAAKGASPSCNVSKSPKTSNASTKRKRMPGEMVVDIAVGDVSKDSTNDRSSPSTLEQCQSTFDSKVIETKENLVQESVSVVKENASPRSAASSHTIGSTYVEPKSFDPESILDDFNDFVDLICCAEDLWMSGRHDVDNYPQDLRGLLAKTTTETPVLTHASLQKLVTEYKRCAKVNKLADVNSTSLRRVFRCIEETIRSEDGHIFTTAKTKNMASSENQASDATPSLEIEKHGLDAVHTLLQFLVTGYGHLPKQLYSEDTLSTALRLVKSHLDYYATLSAKQGELDIKESKAKGAKGKANAKRKAAAVLIEHIIAHLSGTFTAVLDLFLKIADMERLPDGVVYSACFTATDTFFLDSNCDPSLWNSSQSASMRMLKHTTIQLLCKIFVNYPVQRTWLLGEILANIPRGNREFSSHLQYLLSDGTSLRMHSALLVLLLQSAMDGPTTSKENNESSTTDVAKKEVSTSAEEKTLPDVDVSDGVKVASQLSAFALKFLLNKCSKAGKSSEENEYKDVLTSFMEDVLLLLENTPWPVAAIIAFVFVRQLMTHMDESNSDPAIKLIGVEWLGTIGAYVCKSKHHAKLKKEESAKEAGNDASTLKPLDLQQPLRNDFDSMLARIISQSSNQVVAVRIKSLKALGVIITNDSTILQRGMVISAVRDRMQDASPSVRDSAIDLIARSATAKGSITPEYYAFIAERILDPGVNVRKRVMRLLRSIYSNDSDLERRIDIGIRLLGRMNDEEENVQELALKLSQELWLSVDYDDYLNSVKDKDVGLSTSFTKLAIPKQQAIEETWSVLKGIVSKSAKPSDLACLESVLKASASLEAKNLSKLHLVNCQWIVDCSLHRLAEAQAGDVAVAQLTIIHMIAKANPHVLSGARTAFLTPFLADASQAKEQRVQYYALMTFELAIPFLRNPEPKFLNQLEQYFFNLLSNSPQSILAIAVASLCKLVETQTHNHAKLVKLLATCIAKLQAERDRVMDNQQVTGVRNVMRLLIIVSLLIKHFDFEGLRERKDIQDDLDQISKGPISDKVFDLVIAFAQPNVKTTDKSADAFRAVALRSLGHLYAFKPVLTIKPASTVALENILKEGSKPLRCQVMRIFADFLEHELGAHRANGKGDHFETLAGVSDEQTNASISTSLMQRFRPAIVDGTLDVDRELSACAFEVLCQMARHGLDSPSNVMPAIVAMETSPSRDIREKACKIHTFIYEKYKSLLGSKNVESLLCAFDYQQKLISARLIQGYIQESQGRQFISLLDHMYKVLRSNRRVRNTFLSGLFKKFDIDVNNVADNELDLQLLCFLSDNLLLFDYKVVDEVHYCIYQADRILSTSGENLRSLIDDSDLSNEVEGDDYDIPNLARAAAAMNILQRLRDQLRSIYAIPEIWANVVKKKVEMTHDVITPSQFNLVANTLHTQTEQQYVGEHLPPVGTPLPPNWHLAYFPPRILEHNLAPDGYEVNHAPPEPYIQRMWAGGELAFSGDNRLAVGDSAKLTTTVKDIEIKQGKRGVNCFVWLNKDIENQHGWCLRDTRCLVYMNRGKAGERKHLTASKIPDFQQVIHPSAVLLFRYSALTFNSHLIHYDHEYATQVEGHASCLVHGPLTCTLLLDLLRANLNPKKHHIRSFSYRALAPLYMHEPLTVCGKLHVKKDGSSHCTYDLWAKNSQNGLAMSGTAIVEEV</sequence>
<comment type="caution">
    <text evidence="4">The sequence shown here is derived from an EMBL/GenBank/DDBJ whole genome shotgun (WGS) entry which is preliminary data.</text>
</comment>
<protein>
    <recommendedName>
        <fullName evidence="1">Sister chromatid cohesion protein</fullName>
    </recommendedName>
</protein>
<evidence type="ECO:0000313" key="4">
    <source>
        <dbReference type="EMBL" id="OZJ04331.1"/>
    </source>
</evidence>
<dbReference type="Gene3D" id="3.10.129.10">
    <property type="entry name" value="Hotdog Thioesterase"/>
    <property type="match status" value="1"/>
</dbReference>
<dbReference type="InterPro" id="IPR033031">
    <property type="entry name" value="Scc2/Nipped-B"/>
</dbReference>
<dbReference type="InterPro" id="IPR024986">
    <property type="entry name" value="Nipped-B_C"/>
</dbReference>
<proteinExistence type="inferred from homology"/>
<dbReference type="Pfam" id="PF12830">
    <property type="entry name" value="Nipped-B_C"/>
    <property type="match status" value="1"/>
</dbReference>
<dbReference type="SUPFAM" id="SSF54637">
    <property type="entry name" value="Thioesterase/thiol ester dehydrase-isomerase"/>
    <property type="match status" value="1"/>
</dbReference>
<dbReference type="CDD" id="cd23958">
    <property type="entry name" value="SCC2"/>
    <property type="match status" value="1"/>
</dbReference>
<evidence type="ECO:0000259" key="3">
    <source>
        <dbReference type="Pfam" id="PF12830"/>
    </source>
</evidence>
<dbReference type="InterPro" id="IPR029069">
    <property type="entry name" value="HotDog_dom_sf"/>
</dbReference>
<feature type="compositionally biased region" description="Polar residues" evidence="2">
    <location>
        <begin position="208"/>
        <end position="222"/>
    </location>
</feature>
<dbReference type="InterPro" id="IPR011989">
    <property type="entry name" value="ARM-like"/>
</dbReference>
<keyword evidence="1" id="KW-0539">Nucleus</keyword>
<dbReference type="PANTHER" id="PTHR21704">
    <property type="entry name" value="NIPPED-B-LIKE PROTEIN DELANGIN SCC2-RELATED"/>
    <property type="match status" value="1"/>
</dbReference>
<evidence type="ECO:0000313" key="5">
    <source>
        <dbReference type="Proteomes" id="UP000242875"/>
    </source>
</evidence>
<comment type="subcellular location">
    <subcellularLocation>
        <location evidence="1">Nucleus</location>
    </subcellularLocation>
</comment>
<gene>
    <name evidence="4" type="ORF">BZG36_02370</name>
</gene>
<dbReference type="PANTHER" id="PTHR21704:SF18">
    <property type="entry name" value="NIPPED-B-LIKE PROTEIN"/>
    <property type="match status" value="1"/>
</dbReference>